<feature type="region of interest" description="Disordered" evidence="1">
    <location>
        <begin position="1"/>
        <end position="26"/>
    </location>
</feature>
<comment type="caution">
    <text evidence="2">The sequence shown here is derived from an EMBL/GenBank/DDBJ whole genome shotgun (WGS) entry which is preliminary data.</text>
</comment>
<reference evidence="2" key="1">
    <citation type="submission" date="2019-09" db="EMBL/GenBank/DDBJ databases">
        <title>Characterisation of the sponge microbiome using genome-centric metagenomics.</title>
        <authorList>
            <person name="Engelberts J.P."/>
            <person name="Robbins S.J."/>
            <person name="De Goeij J.M."/>
            <person name="Aranda M."/>
            <person name="Bell S.C."/>
            <person name="Webster N.S."/>
        </authorList>
    </citation>
    <scope>NUCLEOTIDE SEQUENCE</scope>
    <source>
        <strain evidence="2">SB0662_bin_9</strain>
    </source>
</reference>
<organism evidence="2">
    <name type="scientific">Caldilineaceae bacterium SB0662_bin_9</name>
    <dbReference type="NCBI Taxonomy" id="2605258"/>
    <lineage>
        <taxon>Bacteria</taxon>
        <taxon>Bacillati</taxon>
        <taxon>Chloroflexota</taxon>
        <taxon>Caldilineae</taxon>
        <taxon>Caldilineales</taxon>
        <taxon>Caldilineaceae</taxon>
    </lineage>
</organism>
<proteinExistence type="predicted"/>
<evidence type="ECO:0000313" key="2">
    <source>
        <dbReference type="EMBL" id="MYD91849.1"/>
    </source>
</evidence>
<dbReference type="AlphaFoldDB" id="A0A6B1DVX9"/>
<accession>A0A6B1DVX9</accession>
<name>A0A6B1DVX9_9CHLR</name>
<protein>
    <submittedName>
        <fullName evidence="2">Uncharacterized protein</fullName>
    </submittedName>
</protein>
<evidence type="ECO:0000256" key="1">
    <source>
        <dbReference type="SAM" id="MobiDB-lite"/>
    </source>
</evidence>
<dbReference type="EMBL" id="VXPY01000119">
    <property type="protein sequence ID" value="MYD91849.1"/>
    <property type="molecule type" value="Genomic_DNA"/>
</dbReference>
<sequence>MAEENDGVFSTSSKRPDIRITRPSPQPPFVIENEYSITKVEDDCLNKLGEILKPEYGGQTIHTVIGVYSGPELHDSDNGDVAEERLRCGAELKYVAYTGTSQNAIRFPNTGFVTGSIRNLVEFVRPASEPADLIQQAADTLAAGAEVASKVLLDVPGSDLGVAISEKLRQPWP</sequence>
<gene>
    <name evidence="2" type="ORF">F4Y08_16220</name>
</gene>